<proteinExistence type="predicted"/>
<gene>
    <name evidence="1" type="ORF">PLEOSDRAFT_155038</name>
</gene>
<dbReference type="VEuPathDB" id="FungiDB:PLEOSDRAFT_155038"/>
<protein>
    <submittedName>
        <fullName evidence="1">Uncharacterized protein</fullName>
    </submittedName>
</protein>
<dbReference type="HOGENOM" id="CLU_1778262_0_0_1"/>
<organism evidence="1 2">
    <name type="scientific">Pleurotus ostreatus (strain PC15)</name>
    <name type="common">Oyster mushroom</name>
    <dbReference type="NCBI Taxonomy" id="1137138"/>
    <lineage>
        <taxon>Eukaryota</taxon>
        <taxon>Fungi</taxon>
        <taxon>Dikarya</taxon>
        <taxon>Basidiomycota</taxon>
        <taxon>Agaricomycotina</taxon>
        <taxon>Agaricomycetes</taxon>
        <taxon>Agaricomycetidae</taxon>
        <taxon>Agaricales</taxon>
        <taxon>Pleurotineae</taxon>
        <taxon>Pleurotaceae</taxon>
        <taxon>Pleurotus</taxon>
    </lineage>
</organism>
<reference evidence="2" key="1">
    <citation type="journal article" date="2014" name="Proc. Natl. Acad. Sci. U.S.A.">
        <title>Extensive sampling of basidiomycete genomes demonstrates inadequacy of the white-rot/brown-rot paradigm for wood decay fungi.</title>
        <authorList>
            <person name="Riley R."/>
            <person name="Salamov A.A."/>
            <person name="Brown D.W."/>
            <person name="Nagy L.G."/>
            <person name="Floudas D."/>
            <person name="Held B.W."/>
            <person name="Levasseur A."/>
            <person name="Lombard V."/>
            <person name="Morin E."/>
            <person name="Otillar R."/>
            <person name="Lindquist E.A."/>
            <person name="Sun H."/>
            <person name="LaButti K.M."/>
            <person name="Schmutz J."/>
            <person name="Jabbour D."/>
            <person name="Luo H."/>
            <person name="Baker S.E."/>
            <person name="Pisabarro A.G."/>
            <person name="Walton J.D."/>
            <person name="Blanchette R.A."/>
            <person name="Henrissat B."/>
            <person name="Martin F."/>
            <person name="Cullen D."/>
            <person name="Hibbett D.S."/>
            <person name="Grigoriev I.V."/>
        </authorList>
    </citation>
    <scope>NUCLEOTIDE SEQUENCE [LARGE SCALE GENOMIC DNA]</scope>
    <source>
        <strain evidence="2">PC15</strain>
    </source>
</reference>
<dbReference type="Proteomes" id="UP000027073">
    <property type="component" value="Unassembled WGS sequence"/>
</dbReference>
<dbReference type="AlphaFoldDB" id="A0A067P1U7"/>
<name>A0A067P1U7_PLEO1</name>
<dbReference type="InParanoid" id="A0A067P1U7"/>
<sequence length="146" mass="16365">MIDDPTGRWSTNKVALWSLGRYATRRVTSATPAFLRFSTSISSHTSASNYLRGWRRVDSFSLIIHFGSPRALLEGLRRPSNLHKVLDISDMSDKACGWTEAASRTVRASSTGNMYFQKISVDGTALVHTSDPIYHPDIRSPYLFPK</sequence>
<dbReference type="EMBL" id="KL198006">
    <property type="protein sequence ID" value="KDQ30357.1"/>
    <property type="molecule type" value="Genomic_DNA"/>
</dbReference>
<evidence type="ECO:0000313" key="1">
    <source>
        <dbReference type="EMBL" id="KDQ30357.1"/>
    </source>
</evidence>
<evidence type="ECO:0000313" key="2">
    <source>
        <dbReference type="Proteomes" id="UP000027073"/>
    </source>
</evidence>
<accession>A0A067P1U7</accession>